<protein>
    <submittedName>
        <fullName evidence="5">Putative gamma-glutamyltransferase</fullName>
    </submittedName>
</protein>
<name>A0A069DZB7_9HEMI</name>
<evidence type="ECO:0000313" key="5">
    <source>
        <dbReference type="EMBL" id="JAC87969.1"/>
    </source>
</evidence>
<evidence type="ECO:0000256" key="3">
    <source>
        <dbReference type="PIRSR" id="PIRSR600101-2"/>
    </source>
</evidence>
<proteinExistence type="evidence at transcript level"/>
<dbReference type="GO" id="GO:0036374">
    <property type="term" value="F:glutathione hydrolase activity"/>
    <property type="evidence" value="ECO:0007669"/>
    <property type="project" value="InterPro"/>
</dbReference>
<feature type="active site" description="Nucleophile" evidence="2">
    <location>
        <position position="401"/>
    </location>
</feature>
<feature type="binding site" evidence="3">
    <location>
        <position position="495"/>
    </location>
    <ligand>
        <name>L-glutamate</name>
        <dbReference type="ChEBI" id="CHEBI:29985"/>
    </ligand>
</feature>
<keyword evidence="4" id="KW-0472">Membrane</keyword>
<feature type="binding site" evidence="3">
    <location>
        <begin position="419"/>
        <end position="421"/>
    </location>
    <ligand>
        <name>L-glutamate</name>
        <dbReference type="ChEBI" id="CHEBI:29985"/>
    </ligand>
</feature>
<reference evidence="5" key="1">
    <citation type="journal article" date="2015" name="J. Med. Entomol.">
        <title>A Deep Insight Into the Sialotranscriptome of the Chagas Disease Vector, Panstrongylus megistus (Hemiptera: Heteroptera).</title>
        <authorList>
            <person name="Ribeiro J.M."/>
            <person name="Schwarz A."/>
            <person name="Francischetti I.M."/>
        </authorList>
    </citation>
    <scope>NUCLEOTIDE SEQUENCE</scope>
    <source>
        <tissue evidence="5">Salivary glands</tissue>
    </source>
</reference>
<keyword evidence="1" id="KW-1199">Hemostasis impairing toxin</keyword>
<dbReference type="Gene3D" id="3.60.20.40">
    <property type="match status" value="1"/>
</dbReference>
<evidence type="ECO:0000256" key="1">
    <source>
        <dbReference type="ARBA" id="ARBA00084097"/>
    </source>
</evidence>
<dbReference type="GO" id="GO:0005886">
    <property type="term" value="C:plasma membrane"/>
    <property type="evidence" value="ECO:0007669"/>
    <property type="project" value="TreeGrafter"/>
</dbReference>
<evidence type="ECO:0000256" key="2">
    <source>
        <dbReference type="PIRSR" id="PIRSR600101-1"/>
    </source>
</evidence>
<dbReference type="Pfam" id="PF01019">
    <property type="entry name" value="G_glu_transpept"/>
    <property type="match status" value="1"/>
</dbReference>
<dbReference type="GO" id="GO:0016740">
    <property type="term" value="F:transferase activity"/>
    <property type="evidence" value="ECO:0007669"/>
    <property type="project" value="UniProtKB-KW"/>
</dbReference>
<dbReference type="InterPro" id="IPR029055">
    <property type="entry name" value="Ntn_hydrolases_N"/>
</dbReference>
<dbReference type="InterPro" id="IPR000101">
    <property type="entry name" value="GGT_peptidase"/>
</dbReference>
<keyword evidence="4" id="KW-0812">Transmembrane</keyword>
<dbReference type="AlphaFoldDB" id="A0A069DZB7"/>
<dbReference type="GO" id="GO:0006751">
    <property type="term" value="P:glutathione catabolic process"/>
    <property type="evidence" value="ECO:0007669"/>
    <property type="project" value="InterPro"/>
</dbReference>
<feature type="non-terminal residue" evidence="5">
    <location>
        <position position="1"/>
    </location>
</feature>
<feature type="binding site" evidence="3">
    <location>
        <position position="443"/>
    </location>
    <ligand>
        <name>L-glutamate</name>
        <dbReference type="ChEBI" id="CHEBI:29985"/>
    </ligand>
</feature>
<keyword evidence="4" id="KW-1133">Transmembrane helix</keyword>
<accession>A0A069DZB7</accession>
<dbReference type="InterPro" id="IPR043138">
    <property type="entry name" value="GGT_lsub"/>
</dbReference>
<feature type="binding site" evidence="3">
    <location>
        <begin position="471"/>
        <end position="472"/>
    </location>
    <ligand>
        <name>L-glutamate</name>
        <dbReference type="ChEBI" id="CHEBI:29985"/>
    </ligand>
</feature>
<dbReference type="PRINTS" id="PR01210">
    <property type="entry name" value="GGTRANSPTASE"/>
</dbReference>
<evidence type="ECO:0000256" key="4">
    <source>
        <dbReference type="SAM" id="Phobius"/>
    </source>
</evidence>
<feature type="transmembrane region" description="Helical" evidence="4">
    <location>
        <begin position="5"/>
        <end position="25"/>
    </location>
</feature>
<keyword evidence="5" id="KW-0808">Transferase</keyword>
<keyword evidence="1" id="KW-1202">Platelet aggregation activating toxin</keyword>
<dbReference type="InterPro" id="IPR043137">
    <property type="entry name" value="GGT_ssub_C"/>
</dbReference>
<dbReference type="EMBL" id="GBGD01000920">
    <property type="protein sequence ID" value="JAC87969.1"/>
    <property type="molecule type" value="mRNA"/>
</dbReference>
<organism evidence="5">
    <name type="scientific">Panstrongylus megistus</name>
    <dbReference type="NCBI Taxonomy" id="65343"/>
    <lineage>
        <taxon>Eukaryota</taxon>
        <taxon>Metazoa</taxon>
        <taxon>Ecdysozoa</taxon>
        <taxon>Arthropoda</taxon>
        <taxon>Hexapoda</taxon>
        <taxon>Insecta</taxon>
        <taxon>Pterygota</taxon>
        <taxon>Neoptera</taxon>
        <taxon>Paraneoptera</taxon>
        <taxon>Hemiptera</taxon>
        <taxon>Heteroptera</taxon>
        <taxon>Panheteroptera</taxon>
        <taxon>Cimicomorpha</taxon>
        <taxon>Reduviidae</taxon>
        <taxon>Triatominae</taxon>
        <taxon>Panstrongylus</taxon>
    </lineage>
</organism>
<dbReference type="SUPFAM" id="SSF56235">
    <property type="entry name" value="N-terminal nucleophile aminohydrolases (Ntn hydrolases)"/>
    <property type="match status" value="1"/>
</dbReference>
<feature type="binding site" evidence="3">
    <location>
        <position position="108"/>
    </location>
    <ligand>
        <name>L-glutamate</name>
        <dbReference type="ChEBI" id="CHEBI:29985"/>
    </ligand>
</feature>
<dbReference type="FunFam" id="3.60.20.40:FF:000001">
    <property type="entry name" value="Gamma-glutamyltranspeptidase 1"/>
    <property type="match status" value="1"/>
</dbReference>
<sequence>KYLKLACLCLAIGIIIIAIIAVLIINNNEIIEESVPSKLSEGAVVSNGGPCSEIGMNILKKYGNAVDSIIATMVCDGVTTMNNMGIGGGFVATIYIKSERKGYSLNARETAPAASTIEMYHHNQTWSRYGGLSVAVPGEIRGYWEMYQKFGGKASWSELFQPTIELCKNGVPISKHLATNIASYAASIKKSATLYSILKMPDGSLPKEGDKIRLPKLAETLSQISKFGPDALYDGNLSTLLIEDITAHGGIMTLEDLANYTVRWEEPVIVPLKNGSLKMYSVPEPASGSILGFSLSALDGMLPVELQTTTESKKSSDSKSSTVSSPIPNLNDTFVITEAFKYAYAIRSRLGDPHFHNISGIIDKTTDPKILELVRGKLDVNITSNDPNSYGADFYKEDHGTANIVVLAPNGDAVVATSTVNLIFGSKLVSEQTGIILNDEMDDFSAPGIVNSFGVEPSPSNFIYPGARPQSSMCPSIFVNSSTGEVILAVGAAGGTRITTATALVALRTLWYDINLQEAIKMPRFHHQLLPMIWFYDPSLDKEIIDGMAARGHITKQGNSIDSCVTGILIKDQLIEASSDLRRPGNVSFLYPIK</sequence>
<dbReference type="PANTHER" id="PTHR11686:SF9">
    <property type="entry name" value="RE13973P"/>
    <property type="match status" value="1"/>
</dbReference>
<dbReference type="PANTHER" id="PTHR11686">
    <property type="entry name" value="GAMMA GLUTAMYL TRANSPEPTIDASE"/>
    <property type="match status" value="1"/>
</dbReference>
<keyword evidence="1" id="KW-0800">Toxin</keyword>
<dbReference type="Gene3D" id="1.10.246.130">
    <property type="match status" value="1"/>
</dbReference>